<proteinExistence type="predicted"/>
<accession>A0A210PPF1</accession>
<feature type="compositionally biased region" description="Polar residues" evidence="1">
    <location>
        <begin position="105"/>
        <end position="122"/>
    </location>
</feature>
<feature type="region of interest" description="Disordered" evidence="1">
    <location>
        <begin position="248"/>
        <end position="279"/>
    </location>
</feature>
<dbReference type="EMBL" id="NEDP02005568">
    <property type="protein sequence ID" value="OWF38379.1"/>
    <property type="molecule type" value="Genomic_DNA"/>
</dbReference>
<protein>
    <submittedName>
        <fullName evidence="2">Uncharacterized protein</fullName>
    </submittedName>
</protein>
<dbReference type="OrthoDB" id="6063974at2759"/>
<gene>
    <name evidence="2" type="ORF">KP79_PYT10744</name>
</gene>
<evidence type="ECO:0000313" key="2">
    <source>
        <dbReference type="EMBL" id="OWF38379.1"/>
    </source>
</evidence>
<evidence type="ECO:0000313" key="3">
    <source>
        <dbReference type="Proteomes" id="UP000242188"/>
    </source>
</evidence>
<organism evidence="2 3">
    <name type="scientific">Mizuhopecten yessoensis</name>
    <name type="common">Japanese scallop</name>
    <name type="synonym">Patinopecten yessoensis</name>
    <dbReference type="NCBI Taxonomy" id="6573"/>
    <lineage>
        <taxon>Eukaryota</taxon>
        <taxon>Metazoa</taxon>
        <taxon>Spiralia</taxon>
        <taxon>Lophotrochozoa</taxon>
        <taxon>Mollusca</taxon>
        <taxon>Bivalvia</taxon>
        <taxon>Autobranchia</taxon>
        <taxon>Pteriomorphia</taxon>
        <taxon>Pectinida</taxon>
        <taxon>Pectinoidea</taxon>
        <taxon>Pectinidae</taxon>
        <taxon>Mizuhopecten</taxon>
    </lineage>
</organism>
<dbReference type="AlphaFoldDB" id="A0A210PPF1"/>
<name>A0A210PPF1_MIZYE</name>
<comment type="caution">
    <text evidence="2">The sequence shown here is derived from an EMBL/GenBank/DDBJ whole genome shotgun (WGS) entry which is preliminary data.</text>
</comment>
<feature type="compositionally biased region" description="Polar residues" evidence="1">
    <location>
        <begin position="256"/>
        <end position="269"/>
    </location>
</feature>
<dbReference type="Proteomes" id="UP000242188">
    <property type="component" value="Unassembled WGS sequence"/>
</dbReference>
<feature type="region of interest" description="Disordered" evidence="1">
    <location>
        <begin position="96"/>
        <end position="129"/>
    </location>
</feature>
<sequence>MASRAVFMYPDLDKSAVRALKVEERILELKVINIDVAKRSVALDLRKSQNEMKKRLRKYRDRQREISKVKNSTEPKNQNIEDFMTNNTQHRAFTRSAMRPKTSPAVLTSKSSGNRGGRQSVSQEEEFEVDPSFFTDQQRSKIDLRPSTARVFNGDKAALRKLTRLGSLGRRDEQVRYFDEDELQDRESFYNQMVEWRKSKEINSFESLDYKVGSFCKQSEDEINRRLQRNSCLRQSHHSVMEFRRIKQREQHESLRATTPSSRPNSSGIKTGVDKHTKPVVEVVSKDTNGLHTRAKDTS</sequence>
<reference evidence="2 3" key="1">
    <citation type="journal article" date="2017" name="Nat. Ecol. Evol.">
        <title>Scallop genome provides insights into evolution of bilaterian karyotype and development.</title>
        <authorList>
            <person name="Wang S."/>
            <person name="Zhang J."/>
            <person name="Jiao W."/>
            <person name="Li J."/>
            <person name="Xun X."/>
            <person name="Sun Y."/>
            <person name="Guo X."/>
            <person name="Huan P."/>
            <person name="Dong B."/>
            <person name="Zhang L."/>
            <person name="Hu X."/>
            <person name="Sun X."/>
            <person name="Wang J."/>
            <person name="Zhao C."/>
            <person name="Wang Y."/>
            <person name="Wang D."/>
            <person name="Huang X."/>
            <person name="Wang R."/>
            <person name="Lv J."/>
            <person name="Li Y."/>
            <person name="Zhang Z."/>
            <person name="Liu B."/>
            <person name="Lu W."/>
            <person name="Hui Y."/>
            <person name="Liang J."/>
            <person name="Zhou Z."/>
            <person name="Hou R."/>
            <person name="Li X."/>
            <person name="Liu Y."/>
            <person name="Li H."/>
            <person name="Ning X."/>
            <person name="Lin Y."/>
            <person name="Zhao L."/>
            <person name="Xing Q."/>
            <person name="Dou J."/>
            <person name="Li Y."/>
            <person name="Mao J."/>
            <person name="Guo H."/>
            <person name="Dou H."/>
            <person name="Li T."/>
            <person name="Mu C."/>
            <person name="Jiang W."/>
            <person name="Fu Q."/>
            <person name="Fu X."/>
            <person name="Miao Y."/>
            <person name="Liu J."/>
            <person name="Yu Q."/>
            <person name="Li R."/>
            <person name="Liao H."/>
            <person name="Li X."/>
            <person name="Kong Y."/>
            <person name="Jiang Z."/>
            <person name="Chourrout D."/>
            <person name="Li R."/>
            <person name="Bao Z."/>
        </authorList>
    </citation>
    <scope>NUCLEOTIDE SEQUENCE [LARGE SCALE GENOMIC DNA]</scope>
    <source>
        <strain evidence="2 3">PY_sf001</strain>
    </source>
</reference>
<evidence type="ECO:0000256" key="1">
    <source>
        <dbReference type="SAM" id="MobiDB-lite"/>
    </source>
</evidence>
<keyword evidence="3" id="KW-1185">Reference proteome</keyword>